<dbReference type="Gene3D" id="1.25.40.10">
    <property type="entry name" value="Tetratricopeptide repeat domain"/>
    <property type="match status" value="2"/>
</dbReference>
<dbReference type="PANTHER" id="PTHR11102:SF160">
    <property type="entry name" value="ERAD-ASSOCIATED E3 UBIQUITIN-PROTEIN LIGASE COMPONENT HRD3"/>
    <property type="match status" value="1"/>
</dbReference>
<evidence type="ECO:0000313" key="3">
    <source>
        <dbReference type="Proteomes" id="UP000220251"/>
    </source>
</evidence>
<dbReference type="Pfam" id="PF08238">
    <property type="entry name" value="Sel1"/>
    <property type="match status" value="7"/>
</dbReference>
<dbReference type="RefSeq" id="WP_098038454.1">
    <property type="nucleotide sequence ID" value="NZ_CWGJ01000013.1"/>
</dbReference>
<dbReference type="EMBL" id="CWGJ01000013">
    <property type="protein sequence ID" value="CRX38588.1"/>
    <property type="molecule type" value="Genomic_DNA"/>
</dbReference>
<accession>A0A0H5DR24</accession>
<evidence type="ECO:0000313" key="2">
    <source>
        <dbReference type="EMBL" id="CRX38588.1"/>
    </source>
</evidence>
<dbReference type="InterPro" id="IPR006597">
    <property type="entry name" value="Sel1-like"/>
</dbReference>
<dbReference type="InterPro" id="IPR050767">
    <property type="entry name" value="Sel1_AlgK"/>
</dbReference>
<protein>
    <submittedName>
        <fullName evidence="2">Uncharacterized protein</fullName>
    </submittedName>
</protein>
<dbReference type="InterPro" id="IPR011990">
    <property type="entry name" value="TPR-like_helical_dom_sf"/>
</dbReference>
<dbReference type="PANTHER" id="PTHR11102">
    <property type="entry name" value="SEL-1-LIKE PROTEIN"/>
    <property type="match status" value="1"/>
</dbReference>
<organism evidence="2 3">
    <name type="scientific">Estrella lausannensis</name>
    <dbReference type="NCBI Taxonomy" id="483423"/>
    <lineage>
        <taxon>Bacteria</taxon>
        <taxon>Pseudomonadati</taxon>
        <taxon>Chlamydiota</taxon>
        <taxon>Chlamydiia</taxon>
        <taxon>Parachlamydiales</taxon>
        <taxon>Candidatus Criblamydiaceae</taxon>
        <taxon>Estrella</taxon>
    </lineage>
</organism>
<feature type="compositionally biased region" description="Basic and acidic residues" evidence="1">
    <location>
        <begin position="87"/>
        <end position="98"/>
    </location>
</feature>
<dbReference type="SMART" id="SM00671">
    <property type="entry name" value="SEL1"/>
    <property type="match status" value="7"/>
</dbReference>
<dbReference type="SUPFAM" id="SSF81901">
    <property type="entry name" value="HCP-like"/>
    <property type="match status" value="1"/>
</dbReference>
<evidence type="ECO:0000256" key="1">
    <source>
        <dbReference type="SAM" id="MobiDB-lite"/>
    </source>
</evidence>
<sequence length="503" mass="54895">MNPFNFPYFQYPLFAPLNPGQALPPQPAPIAPGPHLQPLFQQAIPPQMAMANPMAFNPLPAMQTVPQAVFGGQVLPASAAPEPMQEEESKGVKRKLEDTATSGEATKKKRLKNSPLKLPAFREGYFNLDETLLLPNEKEDLTSKLGRQQALESEYGAALQDGWKLIFEGSTTQEERQAVVDLLEGLLQQGHARSAFALASLISKYPEGLKFRQENALSYYKKGAELGCGACSFSVGLILSKNCPDGKNSAEVADCWRVAAAIGSPRARLKYAQCLLQGVGVEADPAKALKLIEENAEILKQPLAEYRFARELRRGVHVTKDLSRAYKLLNRAAAKGNAKAALNLAVCLSKGEGTAVNKSKACALYKRYADYGRPTAQYNYSLMKFNGSGVEANVQEGIHYLQLSAAQDYPHALHALGLRYATGDGVPLDKMKAYELYKRAADVAGHVKSIFLLGKMFETGDGVECDIVKAFEYYVLAHKRGGPSQNKLESLTKVEMTSAGYDI</sequence>
<keyword evidence="3" id="KW-1185">Reference proteome</keyword>
<proteinExistence type="predicted"/>
<feature type="region of interest" description="Disordered" evidence="1">
    <location>
        <begin position="79"/>
        <end position="109"/>
    </location>
</feature>
<reference evidence="3" key="1">
    <citation type="submission" date="2015-06" db="EMBL/GenBank/DDBJ databases">
        <authorList>
            <person name="Bertelli C."/>
        </authorList>
    </citation>
    <scope>NUCLEOTIDE SEQUENCE [LARGE SCALE GENOMIC DNA]</scope>
    <source>
        <strain evidence="3">CRIB-30</strain>
    </source>
</reference>
<dbReference type="Proteomes" id="UP000220251">
    <property type="component" value="Unassembled WGS sequence"/>
</dbReference>
<gene>
    <name evidence="2" type="ORF">ELAC_1247</name>
</gene>
<dbReference type="OrthoDB" id="1442375at2"/>
<dbReference type="AlphaFoldDB" id="A0A0H5DR24"/>
<name>A0A0H5DR24_9BACT</name>